<dbReference type="SUPFAM" id="SSF81606">
    <property type="entry name" value="PP2C-like"/>
    <property type="match status" value="1"/>
</dbReference>
<dbReference type="InterPro" id="IPR001932">
    <property type="entry name" value="PPM-type_phosphatase-like_dom"/>
</dbReference>
<evidence type="ECO:0000313" key="5">
    <source>
        <dbReference type="Proteomes" id="UP000198304"/>
    </source>
</evidence>
<dbReference type="PROSITE" id="PS51746">
    <property type="entry name" value="PPM_2"/>
    <property type="match status" value="1"/>
</dbReference>
<dbReference type="InterPro" id="IPR036457">
    <property type="entry name" value="PPM-type-like_dom_sf"/>
</dbReference>
<reference evidence="4 5" key="1">
    <citation type="submission" date="2017-06" db="EMBL/GenBank/DDBJ databases">
        <authorList>
            <person name="Kim H.J."/>
            <person name="Triplett B.A."/>
        </authorList>
    </citation>
    <scope>NUCLEOTIDE SEQUENCE [LARGE SCALE GENOMIC DNA]</scope>
    <source>
        <strain evidence="4 5">SCA</strain>
    </source>
</reference>
<feature type="transmembrane region" description="Helical" evidence="2">
    <location>
        <begin position="238"/>
        <end position="257"/>
    </location>
</feature>
<dbReference type="CDD" id="cd06174">
    <property type="entry name" value="MFS"/>
    <property type="match status" value="1"/>
</dbReference>
<organism evidence="4 5">
    <name type="scientific">Anaerovirgula multivorans</name>
    <dbReference type="NCBI Taxonomy" id="312168"/>
    <lineage>
        <taxon>Bacteria</taxon>
        <taxon>Bacillati</taxon>
        <taxon>Bacillota</taxon>
        <taxon>Clostridia</taxon>
        <taxon>Peptostreptococcales</taxon>
        <taxon>Natronincolaceae</taxon>
        <taxon>Anaerovirgula</taxon>
    </lineage>
</organism>
<keyword evidence="2" id="KW-0472">Membrane</keyword>
<feature type="transmembrane region" description="Helical" evidence="2">
    <location>
        <begin position="27"/>
        <end position="57"/>
    </location>
</feature>
<dbReference type="OrthoDB" id="9763774at2"/>
<feature type="transmembrane region" description="Helical" evidence="2">
    <location>
        <begin position="263"/>
        <end position="281"/>
    </location>
</feature>
<proteinExistence type="predicted"/>
<feature type="domain" description="PPM-type phosphatase" evidence="3">
    <location>
        <begin position="578"/>
        <end position="787"/>
    </location>
</feature>
<dbReference type="InterPro" id="IPR014221">
    <property type="entry name" value="SpoII_E"/>
</dbReference>
<feature type="transmembrane region" description="Helical" evidence="2">
    <location>
        <begin position="175"/>
        <end position="198"/>
    </location>
</feature>
<feature type="transmembrane region" description="Helical" evidence="2">
    <location>
        <begin position="64"/>
        <end position="79"/>
    </location>
</feature>
<dbReference type="EMBL" id="FZOJ01000010">
    <property type="protein sequence ID" value="SNS44446.1"/>
    <property type="molecule type" value="Genomic_DNA"/>
</dbReference>
<evidence type="ECO:0000313" key="4">
    <source>
        <dbReference type="EMBL" id="SNS44446.1"/>
    </source>
</evidence>
<feature type="transmembrane region" description="Helical" evidence="2">
    <location>
        <begin position="204"/>
        <end position="231"/>
    </location>
</feature>
<gene>
    <name evidence="4" type="ORF">SAMN05446037_101054</name>
</gene>
<name>A0A239EIH2_9FIRM</name>
<feature type="transmembrane region" description="Helical" evidence="2">
    <location>
        <begin position="142"/>
        <end position="163"/>
    </location>
</feature>
<feature type="transmembrane region" description="Helical" evidence="2">
    <location>
        <begin position="114"/>
        <end position="136"/>
    </location>
</feature>
<dbReference type="InterPro" id="IPR045768">
    <property type="entry name" value="SpoIIE_N"/>
</dbReference>
<dbReference type="Pfam" id="PF07228">
    <property type="entry name" value="SpoIIE"/>
    <property type="match status" value="1"/>
</dbReference>
<sequence>MAEKPTIFPVQLNRERKSALTFLNKKLILLSMLSFLLGRAGILQGLTPFGIGFFAALNYKDRKYAYTGLTAFLGIISAQGMNSSIPYGITLGIIYLLFHYVMDLRKMKTLKAAFISGFAYFTAAMLFASLKTFYLYDVMMMAFEAVVIFVTLYISSYALPLLIEKKNRRILSTEEIICVAILTAVALSGINEVYIFNLSLRNSLAILITILFAYNGGTAVGASVGITLGLITSMSFAGTPPVVIGIFGFSGLLAGIFKDMGKFGSGLGFLIGNAILTFYINGYYEVFIQFREIFLAFGLFLLLPTSWVQQMEKFCNSPRSILYSDETHSERMKKRTYEKLMEFSSVFNELAATFEKISDKYEIFEKDELTNLIQEMANHVCNSCGMRRSCWEKNFYNTYQAMADLMVLIETRGSLQVEDLPEELKKRCIHSSKVVEKMTHLYELSYLDMSWRQRFIEGRELVGQQFKGVSDVIGQMAKELSGDTTFNVELENELYVALDKAGLSAKKIMVIQQEGGSLEITIEKNPCYNRESCINSFIPVISEAVGVRLMKKHSGCGYQRGGEGCSFTLVEANQYTTVTKVAKVMKEGNALSGDTYSFMDIKDSQYLIALSDGMGTGDKAHRQSSATITMLEKMMEAGFDKEVAIKSINSTLMLKSSEEIFSSLDMALLNLCKGRVDFVKIGSAPSYIKRKNATVETITSSTLPIGILSDIEFNEDVQKIEDGDFIIMVSDGILEANKEEGEQWLPAYLATLNTRNPQDLADKILNEALKLTNNQAQDDMTVLVTKIWRVEQNRWAA</sequence>
<dbReference type="AlphaFoldDB" id="A0A239EIH2"/>
<dbReference type="Pfam" id="PF19732">
    <property type="entry name" value="SpoIIE_N"/>
    <property type="match status" value="1"/>
</dbReference>
<dbReference type="Gene3D" id="3.60.40.10">
    <property type="entry name" value="PPM-type phosphatase domain"/>
    <property type="match status" value="1"/>
</dbReference>
<dbReference type="PANTHER" id="PTHR43156:SF2">
    <property type="entry name" value="STAGE II SPORULATION PROTEIN E"/>
    <property type="match status" value="1"/>
</dbReference>
<dbReference type="InterPro" id="IPR052016">
    <property type="entry name" value="Bact_Sigma-Reg"/>
</dbReference>
<dbReference type="RefSeq" id="WP_089283094.1">
    <property type="nucleotide sequence ID" value="NZ_FZOJ01000010.1"/>
</dbReference>
<evidence type="ECO:0000259" key="3">
    <source>
        <dbReference type="PROSITE" id="PS51746"/>
    </source>
</evidence>
<accession>A0A239EIH2</accession>
<dbReference type="GO" id="GO:0004722">
    <property type="term" value="F:protein serine/threonine phosphatase activity"/>
    <property type="evidence" value="ECO:0007669"/>
    <property type="project" value="InterPro"/>
</dbReference>
<keyword evidence="2" id="KW-0812">Transmembrane</keyword>
<keyword evidence="5" id="KW-1185">Reference proteome</keyword>
<feature type="transmembrane region" description="Helical" evidence="2">
    <location>
        <begin position="293"/>
        <end position="309"/>
    </location>
</feature>
<dbReference type="SMART" id="SM00331">
    <property type="entry name" value="PP2C_SIG"/>
    <property type="match status" value="1"/>
</dbReference>
<dbReference type="Proteomes" id="UP000198304">
    <property type="component" value="Unassembled WGS sequence"/>
</dbReference>
<protein>
    <submittedName>
        <fullName evidence="4">Stage II sporulation protein E</fullName>
    </submittedName>
</protein>
<evidence type="ECO:0000256" key="1">
    <source>
        <dbReference type="ARBA" id="ARBA00022801"/>
    </source>
</evidence>
<keyword evidence="1" id="KW-0378">Hydrolase</keyword>
<keyword evidence="2" id="KW-1133">Transmembrane helix</keyword>
<dbReference type="PANTHER" id="PTHR43156">
    <property type="entry name" value="STAGE II SPORULATION PROTEIN E-RELATED"/>
    <property type="match status" value="1"/>
</dbReference>
<feature type="transmembrane region" description="Helical" evidence="2">
    <location>
        <begin position="85"/>
        <end position="102"/>
    </location>
</feature>
<evidence type="ECO:0000256" key="2">
    <source>
        <dbReference type="SAM" id="Phobius"/>
    </source>
</evidence>
<dbReference type="NCBIfam" id="TIGR02865">
    <property type="entry name" value="spore_II_E"/>
    <property type="match status" value="1"/>
</dbReference>